<dbReference type="Proteomes" id="UP000023152">
    <property type="component" value="Unassembled WGS sequence"/>
</dbReference>
<dbReference type="EMBL" id="ASPP01026655">
    <property type="protein sequence ID" value="ETO06959.1"/>
    <property type="molecule type" value="Genomic_DNA"/>
</dbReference>
<organism evidence="1 2">
    <name type="scientific">Reticulomyxa filosa</name>
    <dbReference type="NCBI Taxonomy" id="46433"/>
    <lineage>
        <taxon>Eukaryota</taxon>
        <taxon>Sar</taxon>
        <taxon>Rhizaria</taxon>
        <taxon>Retaria</taxon>
        <taxon>Foraminifera</taxon>
        <taxon>Monothalamids</taxon>
        <taxon>Reticulomyxidae</taxon>
        <taxon>Reticulomyxa</taxon>
    </lineage>
</organism>
<protein>
    <submittedName>
        <fullName evidence="1">Uncharacterized protein</fullName>
    </submittedName>
</protein>
<dbReference type="AlphaFoldDB" id="X6LZC9"/>
<proteinExistence type="predicted"/>
<evidence type="ECO:0000313" key="1">
    <source>
        <dbReference type="EMBL" id="ETO06959.1"/>
    </source>
</evidence>
<keyword evidence="2" id="KW-1185">Reference proteome</keyword>
<reference evidence="1 2" key="1">
    <citation type="journal article" date="2013" name="Curr. Biol.">
        <title>The Genome of the Foraminiferan Reticulomyxa filosa.</title>
        <authorList>
            <person name="Glockner G."/>
            <person name="Hulsmann N."/>
            <person name="Schleicher M."/>
            <person name="Noegel A.A."/>
            <person name="Eichinger L."/>
            <person name="Gallinger C."/>
            <person name="Pawlowski J."/>
            <person name="Sierra R."/>
            <person name="Euteneuer U."/>
            <person name="Pillet L."/>
            <person name="Moustafa A."/>
            <person name="Platzer M."/>
            <person name="Groth M."/>
            <person name="Szafranski K."/>
            <person name="Schliwa M."/>
        </authorList>
    </citation>
    <scope>NUCLEOTIDE SEQUENCE [LARGE SCALE GENOMIC DNA]</scope>
</reference>
<gene>
    <name evidence="1" type="ORF">RFI_30435</name>
</gene>
<name>X6LZC9_RETFI</name>
<evidence type="ECO:0000313" key="2">
    <source>
        <dbReference type="Proteomes" id="UP000023152"/>
    </source>
</evidence>
<comment type="caution">
    <text evidence="1">The sequence shown here is derived from an EMBL/GenBank/DDBJ whole genome shotgun (WGS) entry which is preliminary data.</text>
</comment>
<feature type="non-terminal residue" evidence="1">
    <location>
        <position position="441"/>
    </location>
</feature>
<accession>X6LZC9</accession>
<sequence>MEQAIARMWSQNVHCPLHQFQHILWQNHSTVLITPHLRHALQGSGAFVVRTSQDGSALPHVDVVSVPWLSPLQQAIVDVLATADTSPMSFQNLFDQLTSLYKSRDSSPTLSEDQVLNTIFNQLWLHIFIRKAYNDHDDNRTCMLQLRDLNTKFVDAKWAKRHLAKLRRRLNTNEDEIVCASHLLGFQLCPTKKEDRQMTLHDYLTDKDFAVMPLQGNDALVALNAGHLKRALIRMSLNTPLLRSKDTVSLEEINIALERHLLPVAYWSASATGQVDADPVNESYWNKEGHAKAQVLSKVEHADIENWCLDFVRCVTLDTVSKGEEGVRSSYIYERRRPSTLGGHVRQVVTQFGAIAHNTNTKIKTEIDRNRGKWILFEELERKLRELYPNTYSRLSSHQLLQSIACFPWLGYSTMDGNVVDHTKRSKDTWKIQVVLEKDDI</sequence>